<dbReference type="Proteomes" id="UP000242502">
    <property type="component" value="Unassembled WGS sequence"/>
</dbReference>
<name>A0A1D2QL59_9GAMM</name>
<dbReference type="InterPro" id="IPR012433">
    <property type="entry name" value="Imm11"/>
</dbReference>
<feature type="domain" description="Immunity MXAN-0049 protein" evidence="1">
    <location>
        <begin position="2"/>
        <end position="80"/>
    </location>
</feature>
<evidence type="ECO:0000313" key="2">
    <source>
        <dbReference type="EMBL" id="ODS22311.1"/>
    </source>
</evidence>
<organism evidence="2 3">
    <name type="scientific">Candidatus Endobugula sertula</name>
    <name type="common">Bugula neritina bacterial symbiont</name>
    <dbReference type="NCBI Taxonomy" id="62101"/>
    <lineage>
        <taxon>Bacteria</taxon>
        <taxon>Pseudomonadati</taxon>
        <taxon>Pseudomonadota</taxon>
        <taxon>Gammaproteobacteria</taxon>
        <taxon>Cellvibrionales</taxon>
        <taxon>Cellvibrionaceae</taxon>
        <taxon>Candidatus Endobugula</taxon>
    </lineage>
</organism>
<proteinExistence type="predicted"/>
<dbReference type="AlphaFoldDB" id="A0A1D2QL59"/>
<sequence length="131" mass="15565">MVTTDIRKALLDLDISDFFTHPAVYIHADDEWYEDYWFCTFTEEFDCWDRDKSDYRAQSERSVVRHKELGLVGENHFIFKYRLNEHLLDETPLNETLFFKMGGGSGKVTCNKSIKHLFENEGTQLTLVEEW</sequence>
<accession>A0A1D2QL59</accession>
<gene>
    <name evidence="2" type="ORF">AB835_14895</name>
</gene>
<evidence type="ECO:0000259" key="1">
    <source>
        <dbReference type="Pfam" id="PF07791"/>
    </source>
</evidence>
<protein>
    <recommendedName>
        <fullName evidence="1">Immunity MXAN-0049 protein domain-containing protein</fullName>
    </recommendedName>
</protein>
<comment type="caution">
    <text evidence="2">The sequence shown here is derived from an EMBL/GenBank/DDBJ whole genome shotgun (WGS) entry which is preliminary data.</text>
</comment>
<reference evidence="2 3" key="1">
    <citation type="journal article" date="2016" name="Appl. Environ. Microbiol.">
        <title>Lack of Overt Genome Reduction in the Bryostatin-Producing Bryozoan Symbiont "Candidatus Endobugula sertula".</title>
        <authorList>
            <person name="Miller I.J."/>
            <person name="Vanee N."/>
            <person name="Fong S.S."/>
            <person name="Lim-Fong G.E."/>
            <person name="Kwan J.C."/>
        </authorList>
    </citation>
    <scope>NUCLEOTIDE SEQUENCE [LARGE SCALE GENOMIC DNA]</scope>
    <source>
        <strain evidence="2">AB1-4</strain>
    </source>
</reference>
<dbReference type="Pfam" id="PF07791">
    <property type="entry name" value="Imm11"/>
    <property type="match status" value="1"/>
</dbReference>
<evidence type="ECO:0000313" key="3">
    <source>
        <dbReference type="Proteomes" id="UP000242502"/>
    </source>
</evidence>
<dbReference type="EMBL" id="MDLC01000107">
    <property type="protein sequence ID" value="ODS22311.1"/>
    <property type="molecule type" value="Genomic_DNA"/>
</dbReference>